<dbReference type="EMBL" id="GBHO01031642">
    <property type="protein sequence ID" value="JAG11962.1"/>
    <property type="molecule type" value="Transcribed_RNA"/>
</dbReference>
<dbReference type="EMBL" id="GBHO01031640">
    <property type="protein sequence ID" value="JAG11964.1"/>
    <property type="molecule type" value="Transcribed_RNA"/>
</dbReference>
<feature type="binding site" evidence="7">
    <location>
        <position position="93"/>
    </location>
    <ligand>
        <name>ATP</name>
        <dbReference type="ChEBI" id="CHEBI:30616"/>
    </ligand>
</feature>
<feature type="active site" description="Pros-phosphohistidine intermediate" evidence="7">
    <location>
        <position position="151"/>
    </location>
</feature>
<dbReference type="EC" id="2.7.4.6" evidence="9"/>
<dbReference type="PRINTS" id="PR01243">
    <property type="entry name" value="NUCDPKINASE"/>
</dbReference>
<sequence length="185" mass="21032">MSALRNKVFDTYTPIRRQVYCTDRKMSEFTGVPGTKQERTFIAIKTDGVQRGLIGEIIKRFEQRGFKLVGLKMIHATEEQAAGHYHHLREKKFFKNLVEYFSSGPIVAMCWEGSNVVKCGRMILGATNPCDSSPGTIRGDFAIDTGRNVCHGSDAPETAVNEIKYWFKPEEIMNWTSVQVNQVYE</sequence>
<proteinExistence type="inferred from homology"/>
<dbReference type="PROSITE" id="PS51374">
    <property type="entry name" value="NDPK_LIKE"/>
    <property type="match status" value="1"/>
</dbReference>
<dbReference type="FunFam" id="3.30.70.141:FF:000002">
    <property type="entry name" value="Nucleoside diphosphate kinase"/>
    <property type="match status" value="1"/>
</dbReference>
<dbReference type="InterPro" id="IPR036850">
    <property type="entry name" value="NDK-like_dom_sf"/>
</dbReference>
<keyword evidence="5 9" id="KW-0418">Kinase</keyword>
<evidence type="ECO:0000256" key="9">
    <source>
        <dbReference type="RuleBase" id="RU004013"/>
    </source>
</evidence>
<dbReference type="InterPro" id="IPR034907">
    <property type="entry name" value="NDK-like_dom"/>
</dbReference>
<dbReference type="EMBL" id="GBHO01031643">
    <property type="protein sequence ID" value="JAG11961.1"/>
    <property type="molecule type" value="Transcribed_RNA"/>
</dbReference>
<dbReference type="Gene3D" id="3.30.70.141">
    <property type="entry name" value="Nucleoside diphosphate kinase-like domain"/>
    <property type="match status" value="1"/>
</dbReference>
<dbReference type="GO" id="GO:0006228">
    <property type="term" value="P:UTP biosynthetic process"/>
    <property type="evidence" value="ECO:0007669"/>
    <property type="project" value="InterPro"/>
</dbReference>
<evidence type="ECO:0000256" key="2">
    <source>
        <dbReference type="ARBA" id="ARBA00008142"/>
    </source>
</evidence>
<reference evidence="12" key="1">
    <citation type="journal article" date="2014" name="PLoS ONE">
        <title>Transcriptome-Based Identification of ABC Transporters in the Western Tarnished Plant Bug Lygus hesperus.</title>
        <authorList>
            <person name="Hull J.J."/>
            <person name="Chaney K."/>
            <person name="Geib S.M."/>
            <person name="Fabrick J.A."/>
            <person name="Brent C.S."/>
            <person name="Walsh D."/>
            <person name="Lavine L.C."/>
        </authorList>
    </citation>
    <scope>NUCLEOTIDE SEQUENCE</scope>
</reference>
<accession>A0A0A9WX06</accession>
<dbReference type="AlphaFoldDB" id="A0A0A9WX06"/>
<dbReference type="SMART" id="SM00562">
    <property type="entry name" value="NDK"/>
    <property type="match status" value="1"/>
</dbReference>
<comment type="similarity">
    <text evidence="2 7 8">Belongs to the NDK family.</text>
</comment>
<feature type="binding site" evidence="7">
    <location>
        <position position="127"/>
    </location>
    <ligand>
        <name>ATP</name>
        <dbReference type="ChEBI" id="CHEBI:30616"/>
    </ligand>
</feature>
<dbReference type="SUPFAM" id="SSF54919">
    <property type="entry name" value="Nucleoside diphosphate kinase, NDK"/>
    <property type="match status" value="1"/>
</dbReference>
<keyword evidence="6 9" id="KW-0067">ATP-binding</keyword>
<dbReference type="GO" id="GO:0006183">
    <property type="term" value="P:GTP biosynthetic process"/>
    <property type="evidence" value="ECO:0007669"/>
    <property type="project" value="InterPro"/>
</dbReference>
<feature type="binding site" evidence="7">
    <location>
        <position position="45"/>
    </location>
    <ligand>
        <name>ATP</name>
        <dbReference type="ChEBI" id="CHEBI:30616"/>
    </ligand>
</feature>
<evidence type="ECO:0000256" key="3">
    <source>
        <dbReference type="ARBA" id="ARBA00022679"/>
    </source>
</evidence>
<organism evidence="12">
    <name type="scientific">Lygus hesperus</name>
    <name type="common">Western plant bug</name>
    <dbReference type="NCBI Taxonomy" id="30085"/>
    <lineage>
        <taxon>Eukaryota</taxon>
        <taxon>Metazoa</taxon>
        <taxon>Ecdysozoa</taxon>
        <taxon>Arthropoda</taxon>
        <taxon>Hexapoda</taxon>
        <taxon>Insecta</taxon>
        <taxon>Pterygota</taxon>
        <taxon>Neoptera</taxon>
        <taxon>Paraneoptera</taxon>
        <taxon>Hemiptera</taxon>
        <taxon>Heteroptera</taxon>
        <taxon>Panheteroptera</taxon>
        <taxon>Cimicomorpha</taxon>
        <taxon>Miridae</taxon>
        <taxon>Mirini</taxon>
        <taxon>Lygus</taxon>
    </lineage>
</organism>
<evidence type="ECO:0000259" key="10">
    <source>
        <dbReference type="SMART" id="SM00562"/>
    </source>
</evidence>
<dbReference type="InterPro" id="IPR023005">
    <property type="entry name" value="Nucleoside_diP_kinase_AS"/>
</dbReference>
<protein>
    <recommendedName>
        <fullName evidence="9">Nucleoside diphosphate kinase</fullName>
        <ecNumber evidence="9">2.7.4.6</ecNumber>
    </recommendedName>
</protein>
<dbReference type="EMBL" id="GBHO01031645">
    <property type="protein sequence ID" value="JAG11959.1"/>
    <property type="molecule type" value="Transcribed_RNA"/>
</dbReference>
<comment type="catalytic activity">
    <reaction evidence="9">
        <text>a 2'-deoxyribonucleoside 5'-diphosphate + ATP = a 2'-deoxyribonucleoside 5'-triphosphate + ADP</text>
        <dbReference type="Rhea" id="RHEA:44640"/>
        <dbReference type="ChEBI" id="CHEBI:30616"/>
        <dbReference type="ChEBI" id="CHEBI:61560"/>
        <dbReference type="ChEBI" id="CHEBI:73316"/>
        <dbReference type="ChEBI" id="CHEBI:456216"/>
        <dbReference type="EC" id="2.7.4.6"/>
    </reaction>
</comment>
<dbReference type="GO" id="GO:0004550">
    <property type="term" value="F:nucleoside diphosphate kinase activity"/>
    <property type="evidence" value="ECO:0007669"/>
    <property type="project" value="UniProtKB-EC"/>
</dbReference>
<evidence type="ECO:0000313" key="12">
    <source>
        <dbReference type="EMBL" id="JAG11961.1"/>
    </source>
</evidence>
<dbReference type="GO" id="GO:0006241">
    <property type="term" value="P:CTP biosynthetic process"/>
    <property type="evidence" value="ECO:0007669"/>
    <property type="project" value="InterPro"/>
</dbReference>
<evidence type="ECO:0000256" key="8">
    <source>
        <dbReference type="RuleBase" id="RU004011"/>
    </source>
</evidence>
<feature type="binding site" evidence="7">
    <location>
        <position position="148"/>
    </location>
    <ligand>
        <name>ATP</name>
        <dbReference type="ChEBI" id="CHEBI:30616"/>
    </ligand>
</feature>
<dbReference type="NCBIfam" id="NF001908">
    <property type="entry name" value="PRK00668.1"/>
    <property type="match status" value="1"/>
</dbReference>
<keyword evidence="3 9" id="KW-0808">Transferase</keyword>
<dbReference type="CDD" id="cd04413">
    <property type="entry name" value="NDPk_I"/>
    <property type="match status" value="1"/>
</dbReference>
<reference evidence="12" key="2">
    <citation type="submission" date="2014-07" db="EMBL/GenBank/DDBJ databases">
        <authorList>
            <person name="Hull J."/>
        </authorList>
    </citation>
    <scope>NUCLEOTIDE SEQUENCE</scope>
</reference>
<evidence type="ECO:0000313" key="11">
    <source>
        <dbReference type="EMBL" id="JAG11959.1"/>
    </source>
</evidence>
<dbReference type="PANTHER" id="PTHR11349">
    <property type="entry name" value="NUCLEOSIDE DIPHOSPHATE KINASE"/>
    <property type="match status" value="1"/>
</dbReference>
<evidence type="ECO:0000256" key="5">
    <source>
        <dbReference type="ARBA" id="ARBA00022777"/>
    </source>
</evidence>
<dbReference type="InterPro" id="IPR001564">
    <property type="entry name" value="Nucleoside_diP_kinase"/>
</dbReference>
<feature type="domain" description="Nucleoside diphosphate kinase-like" evidence="10">
    <location>
        <begin position="37"/>
        <end position="174"/>
    </location>
</feature>
<keyword evidence="4 9" id="KW-0547">Nucleotide-binding</keyword>
<evidence type="ECO:0000256" key="7">
    <source>
        <dbReference type="PROSITE-ProRule" id="PRU00706"/>
    </source>
</evidence>
<dbReference type="PROSITE" id="PS00469">
    <property type="entry name" value="NDPK"/>
    <property type="match status" value="1"/>
</dbReference>
<evidence type="ECO:0000256" key="4">
    <source>
        <dbReference type="ARBA" id="ARBA00022741"/>
    </source>
</evidence>
<feature type="binding site" evidence="7">
    <location>
        <position position="121"/>
    </location>
    <ligand>
        <name>ATP</name>
        <dbReference type="ChEBI" id="CHEBI:30616"/>
    </ligand>
</feature>
<evidence type="ECO:0000313" key="13">
    <source>
        <dbReference type="EMBL" id="JAG11962.1"/>
    </source>
</evidence>
<dbReference type="HAMAP" id="MF_00451">
    <property type="entry name" value="NDP_kinase"/>
    <property type="match status" value="1"/>
</dbReference>
<evidence type="ECO:0000256" key="1">
    <source>
        <dbReference type="ARBA" id="ARBA00001946"/>
    </source>
</evidence>
<evidence type="ECO:0000313" key="14">
    <source>
        <dbReference type="EMBL" id="JAG11964.1"/>
    </source>
</evidence>
<evidence type="ECO:0000256" key="6">
    <source>
        <dbReference type="ARBA" id="ARBA00022840"/>
    </source>
</evidence>
<name>A0A0A9WX06_LYGHE</name>
<feature type="binding site" evidence="7">
    <location>
        <position position="138"/>
    </location>
    <ligand>
        <name>ATP</name>
        <dbReference type="ChEBI" id="CHEBI:30616"/>
    </ligand>
</feature>
<dbReference type="Pfam" id="PF00334">
    <property type="entry name" value="NDK"/>
    <property type="match status" value="1"/>
</dbReference>
<gene>
    <name evidence="12" type="primary">ndk1_1</name>
    <name evidence="13" type="synonym">ndk1_0</name>
    <name evidence="11" type="synonym">ndk1_3</name>
    <name evidence="14" type="synonym">ndk1_4</name>
    <name evidence="12" type="ORF">CM83_17205</name>
    <name evidence="11" type="ORF">CM83_17211</name>
    <name evidence="14" type="ORF">CM83_17213</name>
    <name evidence="13" type="ORF">CM83_17220</name>
</gene>
<comment type="cofactor">
    <cofactor evidence="1">
        <name>Mg(2+)</name>
        <dbReference type="ChEBI" id="CHEBI:18420"/>
    </cofactor>
</comment>
<dbReference type="GO" id="GO:0005524">
    <property type="term" value="F:ATP binding"/>
    <property type="evidence" value="ECO:0007669"/>
    <property type="project" value="UniProtKB-KW"/>
</dbReference>